<protein>
    <submittedName>
        <fullName evidence="2">Uncharacterized protein</fullName>
    </submittedName>
</protein>
<dbReference type="AlphaFoldDB" id="A0AAE1Y301"/>
<accession>A0AAE1Y301</accession>
<feature type="region of interest" description="Disordered" evidence="1">
    <location>
        <begin position="55"/>
        <end position="105"/>
    </location>
</feature>
<sequence>MRDEEERPAAKDGESMMNYGIPALSCDQLSLWFQEDDDHPHAPSCSGSIVLKDILPPAPPPGFELPRPAAVAGSKEVDGDGEGSGGKRQHASSHMQTRDEGYYVS</sequence>
<comment type="caution">
    <text evidence="2">The sequence shown here is derived from an EMBL/GenBank/DDBJ whole genome shotgun (WGS) entry which is preliminary data.</text>
</comment>
<feature type="compositionally biased region" description="Basic and acidic residues" evidence="1">
    <location>
        <begin position="96"/>
        <end position="105"/>
    </location>
</feature>
<gene>
    <name evidence="2" type="ORF">Salat_1814500</name>
</gene>
<reference evidence="2" key="1">
    <citation type="submission" date="2020-06" db="EMBL/GenBank/DDBJ databases">
        <authorList>
            <person name="Li T."/>
            <person name="Hu X."/>
            <person name="Zhang T."/>
            <person name="Song X."/>
            <person name="Zhang H."/>
            <person name="Dai N."/>
            <person name="Sheng W."/>
            <person name="Hou X."/>
            <person name="Wei L."/>
        </authorList>
    </citation>
    <scope>NUCLEOTIDE SEQUENCE</scope>
    <source>
        <strain evidence="2">3651</strain>
        <tissue evidence="2">Leaf</tissue>
    </source>
</reference>
<organism evidence="2 3">
    <name type="scientific">Sesamum alatum</name>
    <dbReference type="NCBI Taxonomy" id="300844"/>
    <lineage>
        <taxon>Eukaryota</taxon>
        <taxon>Viridiplantae</taxon>
        <taxon>Streptophyta</taxon>
        <taxon>Embryophyta</taxon>
        <taxon>Tracheophyta</taxon>
        <taxon>Spermatophyta</taxon>
        <taxon>Magnoliopsida</taxon>
        <taxon>eudicotyledons</taxon>
        <taxon>Gunneridae</taxon>
        <taxon>Pentapetalae</taxon>
        <taxon>asterids</taxon>
        <taxon>lamiids</taxon>
        <taxon>Lamiales</taxon>
        <taxon>Pedaliaceae</taxon>
        <taxon>Sesamum</taxon>
    </lineage>
</organism>
<evidence type="ECO:0000313" key="3">
    <source>
        <dbReference type="Proteomes" id="UP001293254"/>
    </source>
</evidence>
<name>A0AAE1Y301_9LAMI</name>
<dbReference type="Proteomes" id="UP001293254">
    <property type="component" value="Unassembled WGS sequence"/>
</dbReference>
<dbReference type="EMBL" id="JACGWO010000007">
    <property type="protein sequence ID" value="KAK4422322.1"/>
    <property type="molecule type" value="Genomic_DNA"/>
</dbReference>
<keyword evidence="3" id="KW-1185">Reference proteome</keyword>
<evidence type="ECO:0000256" key="1">
    <source>
        <dbReference type="SAM" id="MobiDB-lite"/>
    </source>
</evidence>
<evidence type="ECO:0000313" key="2">
    <source>
        <dbReference type="EMBL" id="KAK4422322.1"/>
    </source>
</evidence>
<proteinExistence type="predicted"/>
<reference evidence="2" key="2">
    <citation type="journal article" date="2024" name="Plant">
        <title>Genomic evolution and insights into agronomic trait innovations of Sesamum species.</title>
        <authorList>
            <person name="Miao H."/>
            <person name="Wang L."/>
            <person name="Qu L."/>
            <person name="Liu H."/>
            <person name="Sun Y."/>
            <person name="Le M."/>
            <person name="Wang Q."/>
            <person name="Wei S."/>
            <person name="Zheng Y."/>
            <person name="Lin W."/>
            <person name="Duan Y."/>
            <person name="Cao H."/>
            <person name="Xiong S."/>
            <person name="Wang X."/>
            <person name="Wei L."/>
            <person name="Li C."/>
            <person name="Ma Q."/>
            <person name="Ju M."/>
            <person name="Zhao R."/>
            <person name="Li G."/>
            <person name="Mu C."/>
            <person name="Tian Q."/>
            <person name="Mei H."/>
            <person name="Zhang T."/>
            <person name="Gao T."/>
            <person name="Zhang H."/>
        </authorList>
    </citation>
    <scope>NUCLEOTIDE SEQUENCE</scope>
    <source>
        <strain evidence="2">3651</strain>
    </source>
</reference>